<dbReference type="Pfam" id="PF02203">
    <property type="entry name" value="TarH"/>
    <property type="match status" value="1"/>
</dbReference>
<dbReference type="GO" id="GO:0004888">
    <property type="term" value="F:transmembrane signaling receptor activity"/>
    <property type="evidence" value="ECO:0007669"/>
    <property type="project" value="InterPro"/>
</dbReference>
<evidence type="ECO:0000259" key="15">
    <source>
        <dbReference type="PROSITE" id="PS50111"/>
    </source>
</evidence>
<feature type="domain" description="HAMP" evidence="16">
    <location>
        <begin position="214"/>
        <end position="266"/>
    </location>
</feature>
<evidence type="ECO:0000256" key="14">
    <source>
        <dbReference type="SAM" id="Phobius"/>
    </source>
</evidence>
<keyword evidence="9 11" id="KW-0807">Transducer</keyword>
<dbReference type="SUPFAM" id="SSF58104">
    <property type="entry name" value="Methyl-accepting chemotaxis protein (MCP) signaling domain"/>
    <property type="match status" value="1"/>
</dbReference>
<organism evidence="17 18">
    <name type="scientific">Paraburkholderia fungorum</name>
    <dbReference type="NCBI Taxonomy" id="134537"/>
    <lineage>
        <taxon>Bacteria</taxon>
        <taxon>Pseudomonadati</taxon>
        <taxon>Pseudomonadota</taxon>
        <taxon>Betaproteobacteria</taxon>
        <taxon>Burkholderiales</taxon>
        <taxon>Burkholderiaceae</taxon>
        <taxon>Paraburkholderia</taxon>
    </lineage>
</organism>
<dbReference type="OrthoDB" id="9806477at2"/>
<dbReference type="PROSITE" id="PS50111">
    <property type="entry name" value="CHEMOTAXIS_TRANSDUC_2"/>
    <property type="match status" value="1"/>
</dbReference>
<dbReference type="PROSITE" id="PS50885">
    <property type="entry name" value="HAMP"/>
    <property type="match status" value="1"/>
</dbReference>
<keyword evidence="5" id="KW-0997">Cell inner membrane</keyword>
<evidence type="ECO:0000256" key="2">
    <source>
        <dbReference type="ARBA" id="ARBA00022475"/>
    </source>
</evidence>
<evidence type="ECO:0000256" key="5">
    <source>
        <dbReference type="ARBA" id="ARBA00022519"/>
    </source>
</evidence>
<evidence type="ECO:0000256" key="6">
    <source>
        <dbReference type="ARBA" id="ARBA00022692"/>
    </source>
</evidence>
<dbReference type="InterPro" id="IPR003122">
    <property type="entry name" value="Tar_rcpt_lig-bd"/>
</dbReference>
<dbReference type="GO" id="GO:0007165">
    <property type="term" value="P:signal transduction"/>
    <property type="evidence" value="ECO:0007669"/>
    <property type="project" value="UniProtKB-KW"/>
</dbReference>
<feature type="region of interest" description="Disordered" evidence="13">
    <location>
        <begin position="315"/>
        <end position="336"/>
    </location>
</feature>
<dbReference type="PRINTS" id="PR00260">
    <property type="entry name" value="CHEMTRNSDUCR"/>
</dbReference>
<dbReference type="CDD" id="cd06225">
    <property type="entry name" value="HAMP"/>
    <property type="match status" value="1"/>
</dbReference>
<dbReference type="GO" id="GO:0005886">
    <property type="term" value="C:plasma membrane"/>
    <property type="evidence" value="ECO:0007669"/>
    <property type="project" value="UniProtKB-SubCell"/>
</dbReference>
<dbReference type="InterPro" id="IPR004089">
    <property type="entry name" value="MCPsignal_dom"/>
</dbReference>
<keyword evidence="6 14" id="KW-0812">Transmembrane</keyword>
<evidence type="ECO:0000256" key="13">
    <source>
        <dbReference type="SAM" id="MobiDB-lite"/>
    </source>
</evidence>
<evidence type="ECO:0000313" key="17">
    <source>
        <dbReference type="EMBL" id="SDR48934.1"/>
    </source>
</evidence>
<keyword evidence="18" id="KW-1185">Reference proteome</keyword>
<evidence type="ECO:0000256" key="11">
    <source>
        <dbReference type="PROSITE-ProRule" id="PRU00284"/>
    </source>
</evidence>
<evidence type="ECO:0000256" key="7">
    <source>
        <dbReference type="ARBA" id="ARBA00022989"/>
    </source>
</evidence>
<keyword evidence="2" id="KW-1003">Cell membrane</keyword>
<proteinExistence type="inferred from homology"/>
<feature type="coiled-coil region" evidence="12">
    <location>
        <begin position="29"/>
        <end position="83"/>
    </location>
</feature>
<evidence type="ECO:0000256" key="1">
    <source>
        <dbReference type="ARBA" id="ARBA00004429"/>
    </source>
</evidence>
<keyword evidence="7 14" id="KW-1133">Transmembrane helix</keyword>
<keyword evidence="8 14" id="KW-0472">Membrane</keyword>
<feature type="compositionally biased region" description="Polar residues" evidence="13">
    <location>
        <begin position="315"/>
        <end position="328"/>
    </location>
</feature>
<name>A0A1H1JG76_9BURK</name>
<gene>
    <name evidence="17" type="ORF">SAMN05443245_6305</name>
</gene>
<keyword evidence="4" id="KW-0145">Chemotaxis</keyword>
<feature type="domain" description="Methyl-accepting transducer" evidence="15">
    <location>
        <begin position="271"/>
        <end position="500"/>
    </location>
</feature>
<dbReference type="InterPro" id="IPR051310">
    <property type="entry name" value="MCP_chemotaxis"/>
</dbReference>
<comment type="subcellular location">
    <subcellularLocation>
        <location evidence="1">Cell inner membrane</location>
        <topology evidence="1">Multi-pass membrane protein</topology>
    </subcellularLocation>
</comment>
<dbReference type="AlphaFoldDB" id="A0A1H1JG76"/>
<dbReference type="GO" id="GO:0006935">
    <property type="term" value="P:chemotaxis"/>
    <property type="evidence" value="ECO:0007669"/>
    <property type="project" value="UniProtKB-KW"/>
</dbReference>
<dbReference type="InterPro" id="IPR003660">
    <property type="entry name" value="HAMP_dom"/>
</dbReference>
<evidence type="ECO:0000256" key="4">
    <source>
        <dbReference type="ARBA" id="ARBA00022500"/>
    </source>
</evidence>
<dbReference type="CDD" id="cd11386">
    <property type="entry name" value="MCP_signal"/>
    <property type="match status" value="1"/>
</dbReference>
<dbReference type="Gene3D" id="1.20.120.30">
    <property type="entry name" value="Aspartate receptor, ligand-binding domain"/>
    <property type="match status" value="1"/>
</dbReference>
<comment type="similarity">
    <text evidence="10">Belongs to the methyl-accepting chemotaxis (MCP) protein family.</text>
</comment>
<sequence>MRNVSVRTSLLAVFLIFAVMILLGGAVGIAALSRANENLNRVHQIATQEILVNDGYKDSTRSRAALTRAYSALKERNDEATRDSALKSAGTTINRAAAETTAFQNAAAFKGIDDTLKQQLIDSSTQLAQTLKKAADALRAGDTNAYAAINDREITANGAAYSASVEKFQSLASSLSNDAITQDDQEYSWVISLVVVGVCAALALIVASHFALKRIVTAPLSEATNLLDQIAANDLTARIPAASANEIGQLFAAMQRMQRGLSQTVANVRNSCEAIHGGAREIAAGNLDLSSRTEQQSAALEETAASMEQLTSTVKQNADNAQQASRQATDAADVAEGGGTVVERAIQTMNTITQSSRKISEITGMIDSIAFQTNILALNAAVESARAGEQGRGFAVVANEVRSLSLRSAEAAREIKTLIGASVEDVANGSSLVTQAGESMKQIVHAVRGVATLMNEIKAATIEQSAGIEQVGQAVTQMDQVTQQNAALVEEAAAAASALEEQAQSMTHAVSAFRLATH</sequence>
<dbReference type="FunFam" id="1.10.287.950:FF:000001">
    <property type="entry name" value="Methyl-accepting chemotaxis sensory transducer"/>
    <property type="match status" value="1"/>
</dbReference>
<reference evidence="18" key="1">
    <citation type="submission" date="2016-10" db="EMBL/GenBank/DDBJ databases">
        <authorList>
            <person name="Varghese N."/>
        </authorList>
    </citation>
    <scope>NUCLEOTIDE SEQUENCE [LARGE SCALE GENOMIC DNA]</scope>
    <source>
        <strain evidence="18">GAS106B</strain>
    </source>
</reference>
<dbReference type="SMART" id="SM00304">
    <property type="entry name" value="HAMP"/>
    <property type="match status" value="1"/>
</dbReference>
<dbReference type="EMBL" id="FNKP01000003">
    <property type="protein sequence ID" value="SDR48934.1"/>
    <property type="molecule type" value="Genomic_DNA"/>
</dbReference>
<dbReference type="Pfam" id="PF00015">
    <property type="entry name" value="MCPsignal"/>
    <property type="match status" value="1"/>
</dbReference>
<dbReference type="InterPro" id="IPR004090">
    <property type="entry name" value="Chemotax_Me-accpt_rcpt"/>
</dbReference>
<dbReference type="PANTHER" id="PTHR43531">
    <property type="entry name" value="PROTEIN ICFG"/>
    <property type="match status" value="1"/>
</dbReference>
<evidence type="ECO:0000256" key="8">
    <source>
        <dbReference type="ARBA" id="ARBA00023136"/>
    </source>
</evidence>
<dbReference type="PANTHER" id="PTHR43531:SF14">
    <property type="entry name" value="METHYL-ACCEPTING CHEMOTAXIS PROTEIN I-RELATED"/>
    <property type="match status" value="1"/>
</dbReference>
<dbReference type="RefSeq" id="WP_074771520.1">
    <property type="nucleotide sequence ID" value="NZ_FNKP01000003.1"/>
</dbReference>
<dbReference type="Proteomes" id="UP000183487">
    <property type="component" value="Unassembled WGS sequence"/>
</dbReference>
<evidence type="ECO:0000256" key="3">
    <source>
        <dbReference type="ARBA" id="ARBA00022481"/>
    </source>
</evidence>
<dbReference type="Pfam" id="PF00672">
    <property type="entry name" value="HAMP"/>
    <property type="match status" value="1"/>
</dbReference>
<keyword evidence="12" id="KW-0175">Coiled coil</keyword>
<dbReference type="Gene3D" id="1.10.287.950">
    <property type="entry name" value="Methyl-accepting chemotaxis protein"/>
    <property type="match status" value="1"/>
</dbReference>
<accession>A0A1H1JG76</accession>
<evidence type="ECO:0000313" key="18">
    <source>
        <dbReference type="Proteomes" id="UP000183487"/>
    </source>
</evidence>
<evidence type="ECO:0000256" key="9">
    <source>
        <dbReference type="ARBA" id="ARBA00023224"/>
    </source>
</evidence>
<evidence type="ECO:0000256" key="12">
    <source>
        <dbReference type="SAM" id="Coils"/>
    </source>
</evidence>
<dbReference type="SUPFAM" id="SSF47170">
    <property type="entry name" value="Aspartate receptor, ligand-binding domain"/>
    <property type="match status" value="1"/>
</dbReference>
<feature type="transmembrane region" description="Helical" evidence="14">
    <location>
        <begin position="187"/>
        <end position="212"/>
    </location>
</feature>
<keyword evidence="3" id="KW-0488">Methylation</keyword>
<dbReference type="SMART" id="SM00283">
    <property type="entry name" value="MA"/>
    <property type="match status" value="1"/>
</dbReference>
<evidence type="ECO:0000256" key="10">
    <source>
        <dbReference type="ARBA" id="ARBA00029447"/>
    </source>
</evidence>
<dbReference type="InterPro" id="IPR035440">
    <property type="entry name" value="4HB_MCP_dom_sf"/>
</dbReference>
<protein>
    <submittedName>
        <fullName evidence="17">Methyl-accepting chemotaxis sensory transducer with TarH sensor</fullName>
    </submittedName>
</protein>
<evidence type="ECO:0000259" key="16">
    <source>
        <dbReference type="PROSITE" id="PS50885"/>
    </source>
</evidence>